<keyword evidence="2" id="KW-0808">Transferase</keyword>
<dbReference type="GO" id="GO:0005737">
    <property type="term" value="C:cytoplasm"/>
    <property type="evidence" value="ECO:0007669"/>
    <property type="project" value="TreeGrafter"/>
</dbReference>
<dbReference type="RefSeq" id="WP_229845624.1">
    <property type="nucleotide sequence ID" value="NZ_BMUP01000013.1"/>
</dbReference>
<feature type="domain" description="N-acetyltransferase" evidence="1">
    <location>
        <begin position="1"/>
        <end position="161"/>
    </location>
</feature>
<dbReference type="InterPro" id="IPR000182">
    <property type="entry name" value="GNAT_dom"/>
</dbReference>
<dbReference type="InterPro" id="IPR051908">
    <property type="entry name" value="Ribosomal_N-acetyltransferase"/>
</dbReference>
<reference evidence="2 3" key="1">
    <citation type="submission" date="2020-08" db="EMBL/GenBank/DDBJ databases">
        <title>Genomic Encyclopedia of Type Strains, Phase III (KMG-III): the genomes of soil and plant-associated and newly described type strains.</title>
        <authorList>
            <person name="Whitman W."/>
        </authorList>
    </citation>
    <scope>NUCLEOTIDE SEQUENCE [LARGE SCALE GENOMIC DNA]</scope>
    <source>
        <strain evidence="2 3">CECT 3237</strain>
    </source>
</reference>
<dbReference type="Proteomes" id="UP000572907">
    <property type="component" value="Unassembled WGS sequence"/>
</dbReference>
<dbReference type="GO" id="GO:0008999">
    <property type="term" value="F:protein-N-terminal-alanine acetyltransferase activity"/>
    <property type="evidence" value="ECO:0007669"/>
    <property type="project" value="TreeGrafter"/>
</dbReference>
<accession>A0A7W5F2L8</accession>
<gene>
    <name evidence="2" type="ORF">FHS41_004181</name>
</gene>
<evidence type="ECO:0000313" key="2">
    <source>
        <dbReference type="EMBL" id="MBB3077674.1"/>
    </source>
</evidence>
<dbReference type="CDD" id="cd04301">
    <property type="entry name" value="NAT_SF"/>
    <property type="match status" value="1"/>
</dbReference>
<dbReference type="AlphaFoldDB" id="A0A7W5F2L8"/>
<proteinExistence type="predicted"/>
<comment type="caution">
    <text evidence="2">The sequence shown here is derived from an EMBL/GenBank/DDBJ whole genome shotgun (WGS) entry which is preliminary data.</text>
</comment>
<evidence type="ECO:0000259" key="1">
    <source>
        <dbReference type="PROSITE" id="PS51186"/>
    </source>
</evidence>
<dbReference type="Pfam" id="PF13302">
    <property type="entry name" value="Acetyltransf_3"/>
    <property type="match status" value="1"/>
</dbReference>
<evidence type="ECO:0000313" key="3">
    <source>
        <dbReference type="Proteomes" id="UP000572907"/>
    </source>
</evidence>
<dbReference type="Gene3D" id="3.40.630.30">
    <property type="match status" value="1"/>
</dbReference>
<name>A0A7W5F2L8_9ACTN</name>
<dbReference type="PANTHER" id="PTHR43441">
    <property type="entry name" value="RIBOSOMAL-PROTEIN-SERINE ACETYLTRANSFERASE"/>
    <property type="match status" value="1"/>
</dbReference>
<dbReference type="PANTHER" id="PTHR43441:SF11">
    <property type="entry name" value="RIBOSOMAL-PROTEIN-SERINE ACETYLTRANSFERASE"/>
    <property type="match status" value="1"/>
</dbReference>
<dbReference type="InterPro" id="IPR016181">
    <property type="entry name" value="Acyl_CoA_acyltransferase"/>
</dbReference>
<dbReference type="EMBL" id="JACHXE010000004">
    <property type="protein sequence ID" value="MBB3077674.1"/>
    <property type="molecule type" value="Genomic_DNA"/>
</dbReference>
<keyword evidence="3" id="KW-1185">Reference proteome</keyword>
<dbReference type="GO" id="GO:1990189">
    <property type="term" value="F:protein N-terminal-serine acetyltransferase activity"/>
    <property type="evidence" value="ECO:0007669"/>
    <property type="project" value="TreeGrafter"/>
</dbReference>
<protein>
    <submittedName>
        <fullName evidence="2">RimJ/RimL family protein N-acetyltransferase</fullName>
    </submittedName>
</protein>
<dbReference type="SUPFAM" id="SSF55729">
    <property type="entry name" value="Acyl-CoA N-acyltransferases (Nat)"/>
    <property type="match status" value="1"/>
</dbReference>
<dbReference type="PROSITE" id="PS51186">
    <property type="entry name" value="GNAT"/>
    <property type="match status" value="1"/>
</dbReference>
<organism evidence="2 3">
    <name type="scientific">Streptomyces violarus</name>
    <dbReference type="NCBI Taxonomy" id="67380"/>
    <lineage>
        <taxon>Bacteria</taxon>
        <taxon>Bacillati</taxon>
        <taxon>Actinomycetota</taxon>
        <taxon>Actinomycetes</taxon>
        <taxon>Kitasatosporales</taxon>
        <taxon>Streptomycetaceae</taxon>
        <taxon>Streptomyces</taxon>
    </lineage>
</organism>
<sequence length="172" mass="19309">MTLSRIVSEDWAAVHAWAGLAEACRYQPWGPNTPDETREFVAGAVAAWSDSPQRRFPYVARVGREVVGMGELRVRSDVQRQGEISYIVHPRAWGRGIGTEIGRLLLAHAFGELRLHRVHATCDPRNLGSARVLAKLGMTLEGRLRHTQLIRDGWRDSLVFSVLEDEWSAVRG</sequence>